<keyword evidence="1" id="KW-0175">Coiled coil</keyword>
<evidence type="ECO:0000313" key="3">
    <source>
        <dbReference type="Proteomes" id="UP000695000"/>
    </source>
</evidence>
<reference evidence="4 5" key="1">
    <citation type="submission" date="2025-05" db="UniProtKB">
        <authorList>
            <consortium name="RefSeq"/>
        </authorList>
    </citation>
    <scope>IDENTIFICATION</scope>
    <source>
        <tissue evidence="4 5">Whole Larva</tissue>
    </source>
</reference>
<evidence type="ECO:0000256" key="2">
    <source>
        <dbReference type="SAM" id="MobiDB-lite"/>
    </source>
</evidence>
<sequence length="524" mass="59176">MMSQRTIHSCVTNMNMETIQCEAYAGKLGPKMDKGKGAPAGHKAPPNRIIRECSTPTTYKTTSMASGRMKQVRVETSKPEKPKTAPKMRANSIIAQGPTWSKILKPQASKENICTFTNFNPLRTIHFLTNELGSQLREELPHNKNIHHMIMEMQQALCRIPEEVTAALQDSRVSGKHRMEMKPTKLGERDPFQNVYTSVKPITSCIATQTLPTLYLEPDKVHKHLESSTVKIEHACNQMESMCTKVKAEKMELESLLMREKETTKLYQKQLEEYKLKYTTGNALIESLQKKIDEYEREIKKLRLQMESYQGPTSQELKSLIKQLQDEKNTVLIESQELKQKIALAQMDCDKYRAILQARDAQVKEIRNEMTQLQEVVNEQLMELQNNAYTSEASSYSNTTCSPSSTWKNEKTELGVCVDGGGGGNNTLSSINSADSVAHHNSLYNSPKQISHLIELNSGDTTATSDLTHEFHNVKPSEKPTKKRNEKLKVAPPVGAQTLSVNFREKFAKIKMDALGCDPRKAEK</sequence>
<evidence type="ECO:0000313" key="5">
    <source>
        <dbReference type="RefSeq" id="XP_017768303.1"/>
    </source>
</evidence>
<evidence type="ECO:0000313" key="4">
    <source>
        <dbReference type="RefSeq" id="XP_017768302.1"/>
    </source>
</evidence>
<feature type="region of interest" description="Disordered" evidence="2">
    <location>
        <begin position="60"/>
        <end position="86"/>
    </location>
</feature>
<feature type="coiled-coil region" evidence="1">
    <location>
        <begin position="257"/>
        <end position="387"/>
    </location>
</feature>
<dbReference type="GeneID" id="108556630"/>
<proteinExistence type="predicted"/>
<evidence type="ECO:0000256" key="1">
    <source>
        <dbReference type="SAM" id="Coils"/>
    </source>
</evidence>
<dbReference type="RefSeq" id="XP_017768303.1">
    <property type="nucleotide sequence ID" value="XM_017912814.1"/>
</dbReference>
<keyword evidence="3" id="KW-1185">Reference proteome</keyword>
<dbReference type="Proteomes" id="UP000695000">
    <property type="component" value="Unplaced"/>
</dbReference>
<gene>
    <name evidence="4 5" type="primary">LOC108556630</name>
</gene>
<accession>A0ABM1M152</accession>
<organism evidence="3 4">
    <name type="scientific">Nicrophorus vespilloides</name>
    <name type="common">Boreal carrion beetle</name>
    <dbReference type="NCBI Taxonomy" id="110193"/>
    <lineage>
        <taxon>Eukaryota</taxon>
        <taxon>Metazoa</taxon>
        <taxon>Ecdysozoa</taxon>
        <taxon>Arthropoda</taxon>
        <taxon>Hexapoda</taxon>
        <taxon>Insecta</taxon>
        <taxon>Pterygota</taxon>
        <taxon>Neoptera</taxon>
        <taxon>Endopterygota</taxon>
        <taxon>Coleoptera</taxon>
        <taxon>Polyphaga</taxon>
        <taxon>Staphyliniformia</taxon>
        <taxon>Silphidae</taxon>
        <taxon>Nicrophorinae</taxon>
        <taxon>Nicrophorus</taxon>
    </lineage>
</organism>
<feature type="compositionally biased region" description="Basic and acidic residues" evidence="2">
    <location>
        <begin position="72"/>
        <end position="83"/>
    </location>
</feature>
<protein>
    <submittedName>
        <fullName evidence="4">Uncharacterized protein LOC108556630 isoform X1</fullName>
    </submittedName>
    <submittedName>
        <fullName evidence="5">Uncharacterized protein LOC108556630 isoform X2</fullName>
    </submittedName>
</protein>
<dbReference type="RefSeq" id="XP_017768302.1">
    <property type="nucleotide sequence ID" value="XM_017912813.1"/>
</dbReference>
<name>A0ABM1M152_NICVS</name>